<dbReference type="Pfam" id="PF07885">
    <property type="entry name" value="Ion_trans_2"/>
    <property type="match status" value="2"/>
</dbReference>
<proteinExistence type="inferred from homology"/>
<feature type="transmembrane region" description="Helical" evidence="9">
    <location>
        <begin position="140"/>
        <end position="160"/>
    </location>
</feature>
<dbReference type="WBParaSite" id="Pan_g14858.t1">
    <property type="protein sequence ID" value="Pan_g14858.t1"/>
    <property type="gene ID" value="Pan_g14858"/>
</dbReference>
<keyword evidence="3 8" id="KW-0812">Transmembrane</keyword>
<dbReference type="InterPro" id="IPR003280">
    <property type="entry name" value="2pore_dom_K_chnl"/>
</dbReference>
<evidence type="ECO:0000256" key="8">
    <source>
        <dbReference type="RuleBase" id="RU003857"/>
    </source>
</evidence>
<feature type="domain" description="Potassium channel" evidence="10">
    <location>
        <begin position="2"/>
        <end position="58"/>
    </location>
</feature>
<comment type="subcellular location">
    <subcellularLocation>
        <location evidence="1">Membrane</location>
        <topology evidence="1">Multi-pass membrane protein</topology>
    </subcellularLocation>
</comment>
<evidence type="ECO:0000256" key="3">
    <source>
        <dbReference type="ARBA" id="ARBA00022692"/>
    </source>
</evidence>
<dbReference type="PANTHER" id="PTHR11003:SF341">
    <property type="entry name" value="POTASSIUM CHANNEL DOMAIN-CONTAINING PROTEIN"/>
    <property type="match status" value="1"/>
</dbReference>
<name>A0A7E4V0X9_PANRE</name>
<evidence type="ECO:0000313" key="11">
    <source>
        <dbReference type="Proteomes" id="UP000492821"/>
    </source>
</evidence>
<evidence type="ECO:0000256" key="6">
    <source>
        <dbReference type="ARBA" id="ARBA00023136"/>
    </source>
</evidence>
<dbReference type="AlphaFoldDB" id="A0A7E4V0X9"/>
<keyword evidence="6 9" id="KW-0472">Membrane</keyword>
<evidence type="ECO:0000256" key="5">
    <source>
        <dbReference type="ARBA" id="ARBA00023065"/>
    </source>
</evidence>
<dbReference type="Gene3D" id="1.10.287.70">
    <property type="match status" value="1"/>
</dbReference>
<feature type="transmembrane region" description="Helical" evidence="9">
    <location>
        <begin position="6"/>
        <end position="25"/>
    </location>
</feature>
<dbReference type="GO" id="GO:0022841">
    <property type="term" value="F:potassium ion leak channel activity"/>
    <property type="evidence" value="ECO:0007669"/>
    <property type="project" value="TreeGrafter"/>
</dbReference>
<reference evidence="12" key="2">
    <citation type="submission" date="2020-10" db="UniProtKB">
        <authorList>
            <consortium name="WormBaseParasite"/>
        </authorList>
    </citation>
    <scope>IDENTIFICATION</scope>
</reference>
<comment type="similarity">
    <text evidence="8">Belongs to the two pore domain potassium channel (TC 1.A.1.8) family.</text>
</comment>
<protein>
    <submittedName>
        <fullName evidence="12">Ion_trans_2 domain-containing protein</fullName>
    </submittedName>
</protein>
<evidence type="ECO:0000256" key="1">
    <source>
        <dbReference type="ARBA" id="ARBA00004141"/>
    </source>
</evidence>
<dbReference type="Proteomes" id="UP000492821">
    <property type="component" value="Unassembled WGS sequence"/>
</dbReference>
<dbReference type="GO" id="GO:0030322">
    <property type="term" value="P:stabilization of membrane potential"/>
    <property type="evidence" value="ECO:0007669"/>
    <property type="project" value="TreeGrafter"/>
</dbReference>
<keyword evidence="5 8" id="KW-0406">Ion transport</keyword>
<dbReference type="PANTHER" id="PTHR11003">
    <property type="entry name" value="POTASSIUM CHANNEL, SUBFAMILY K"/>
    <property type="match status" value="1"/>
</dbReference>
<reference evidence="11" key="1">
    <citation type="journal article" date="2013" name="Genetics">
        <title>The draft genome and transcriptome of Panagrellus redivivus are shaped by the harsh demands of a free-living lifestyle.</title>
        <authorList>
            <person name="Srinivasan J."/>
            <person name="Dillman A.R."/>
            <person name="Macchietto M.G."/>
            <person name="Heikkinen L."/>
            <person name="Lakso M."/>
            <person name="Fracchia K.M."/>
            <person name="Antoshechkin I."/>
            <person name="Mortazavi A."/>
            <person name="Wong G."/>
            <person name="Sternberg P.W."/>
        </authorList>
    </citation>
    <scope>NUCLEOTIDE SEQUENCE [LARGE SCALE GENOMIC DNA]</scope>
    <source>
        <strain evidence="11">MT8872</strain>
    </source>
</reference>
<feature type="transmembrane region" description="Helical" evidence="9">
    <location>
        <begin position="32"/>
        <end position="54"/>
    </location>
</feature>
<feature type="transmembrane region" description="Helical" evidence="9">
    <location>
        <begin position="82"/>
        <end position="102"/>
    </location>
</feature>
<dbReference type="GO" id="GO:0015271">
    <property type="term" value="F:outward rectifier potassium channel activity"/>
    <property type="evidence" value="ECO:0007669"/>
    <property type="project" value="TreeGrafter"/>
</dbReference>
<evidence type="ECO:0000313" key="12">
    <source>
        <dbReference type="WBParaSite" id="Pan_g14858.t1"/>
    </source>
</evidence>
<keyword evidence="2 8" id="KW-0813">Transport</keyword>
<dbReference type="InterPro" id="IPR013099">
    <property type="entry name" value="K_chnl_dom"/>
</dbReference>
<evidence type="ECO:0000256" key="4">
    <source>
        <dbReference type="ARBA" id="ARBA00022989"/>
    </source>
</evidence>
<dbReference type="PRINTS" id="PR01333">
    <property type="entry name" value="2POREKCHANEL"/>
</dbReference>
<evidence type="ECO:0000256" key="7">
    <source>
        <dbReference type="ARBA" id="ARBA00023303"/>
    </source>
</evidence>
<keyword evidence="4 9" id="KW-1133">Transmembrane helix</keyword>
<feature type="transmembrane region" description="Helical" evidence="9">
    <location>
        <begin position="111"/>
        <end position="128"/>
    </location>
</feature>
<dbReference type="GO" id="GO:0005886">
    <property type="term" value="C:plasma membrane"/>
    <property type="evidence" value="ECO:0007669"/>
    <property type="project" value="TreeGrafter"/>
</dbReference>
<keyword evidence="11" id="KW-1185">Reference proteome</keyword>
<evidence type="ECO:0000256" key="2">
    <source>
        <dbReference type="ARBA" id="ARBA00022448"/>
    </source>
</evidence>
<feature type="domain" description="Potassium channel" evidence="10">
    <location>
        <begin position="92"/>
        <end position="167"/>
    </location>
</feature>
<accession>A0A7E4V0X9</accession>
<keyword evidence="7 8" id="KW-0407">Ion channel</keyword>
<dbReference type="SUPFAM" id="SSF81324">
    <property type="entry name" value="Voltage-gated potassium channels"/>
    <property type="match status" value="2"/>
</dbReference>
<evidence type="ECO:0000256" key="9">
    <source>
        <dbReference type="SAM" id="Phobius"/>
    </source>
</evidence>
<sequence length="250" mass="27942">MEQHTFPDMILFCFTTLATIGYGNISPTTKPARLFCIAYATLGIPLCVLMLGNLGKHLAKAYWMVKVCLGRVVHRPCGEANLPLKIILLLYFIVFMFGCLLYPPEQASKDFTLQNLYFSVISFSTVGFGDESPPLGSSWWHFLTMYVYLSCGMILSTMLFSDLYSKLRRVDKIGTRVRGAQDVVVWFGNKPMKVSQLLQMVAKEFEVKPGQMHSLLHGLDDLLQEAAIEIERKSSTDTDSNASATTIEGA</sequence>
<organism evidence="11 12">
    <name type="scientific">Panagrellus redivivus</name>
    <name type="common">Microworm</name>
    <dbReference type="NCBI Taxonomy" id="6233"/>
    <lineage>
        <taxon>Eukaryota</taxon>
        <taxon>Metazoa</taxon>
        <taxon>Ecdysozoa</taxon>
        <taxon>Nematoda</taxon>
        <taxon>Chromadorea</taxon>
        <taxon>Rhabditida</taxon>
        <taxon>Tylenchina</taxon>
        <taxon>Panagrolaimomorpha</taxon>
        <taxon>Panagrolaimoidea</taxon>
        <taxon>Panagrolaimidae</taxon>
        <taxon>Panagrellus</taxon>
    </lineage>
</organism>
<evidence type="ECO:0000259" key="10">
    <source>
        <dbReference type="Pfam" id="PF07885"/>
    </source>
</evidence>